<dbReference type="Pfam" id="PF01636">
    <property type="entry name" value="APH"/>
    <property type="match status" value="1"/>
</dbReference>
<evidence type="ECO:0000259" key="1">
    <source>
        <dbReference type="Pfam" id="PF01636"/>
    </source>
</evidence>
<feature type="domain" description="Aminoglycoside phosphotransferase" evidence="1">
    <location>
        <begin position="104"/>
        <end position="290"/>
    </location>
</feature>
<evidence type="ECO:0000313" key="3">
    <source>
        <dbReference type="Proteomes" id="UP000434580"/>
    </source>
</evidence>
<organism evidence="2 3">
    <name type="scientific">BD1-7 clade bacterium</name>
    <dbReference type="NCBI Taxonomy" id="2029982"/>
    <lineage>
        <taxon>Bacteria</taxon>
        <taxon>Pseudomonadati</taxon>
        <taxon>Pseudomonadota</taxon>
        <taxon>Gammaproteobacteria</taxon>
        <taxon>Cellvibrionales</taxon>
        <taxon>Spongiibacteraceae</taxon>
        <taxon>BD1-7 clade</taxon>
    </lineage>
</organism>
<dbReference type="InterPro" id="IPR027417">
    <property type="entry name" value="P-loop_NTPase"/>
</dbReference>
<dbReference type="PANTHER" id="PTHR43883">
    <property type="entry name" value="SLR0207 PROTEIN"/>
    <property type="match status" value="1"/>
</dbReference>
<sequence length="532" mass="60193">MDTHDIECLLEATCYPHPVSDFKLRETHISWVILTGDFAYKIKKPVDYGFVNFSRLSDRHFFCKREVELNRQFTKDIYLDVVGVIQTADGFQIANLNIDGELQETEGKLIDYAIRMIQFDDNQQLDHLASRGELTTNMCIQTARMLARIHQSLSPLYPKPGELGSPERLKDAVAEDFDLIFRSPHTPEHAEQLKQLEKYWNALFQNHLKAFNARIKEGFVHDGHGDTHLGNIVLIDDDPVLFDCIEFNDNFRVMDCMGEIGFLAMDIESKGLMKQSNALLNEYLEQTGDYSGLYVLNLFRIHYALVRAKINLVKCDPNAPGYTNQPDFLTYQSYIALADSYCQERRHQKPALLIMHGLSGAGKSTVASAIASTMGGIRIRSDVERKRLFGLGCNDPSDKKIYTSQASDMTFSRLTTLAELVLEQGFTCIIDATFLHEARRKPLQTLAQRLNVPCVIVSCELETETMTQRLIEREKRGDDVSEATVEIMQQQALHQEPLTPAEKAHAIVVSTDNGIPGNLQQLIAAKIDNRGD</sequence>
<evidence type="ECO:0000313" key="2">
    <source>
        <dbReference type="EMBL" id="CAA0122094.1"/>
    </source>
</evidence>
<proteinExistence type="predicted"/>
<dbReference type="Gene3D" id="3.40.50.300">
    <property type="entry name" value="P-loop containing nucleotide triphosphate hydrolases"/>
    <property type="match status" value="1"/>
</dbReference>
<dbReference type="InterPro" id="IPR011009">
    <property type="entry name" value="Kinase-like_dom_sf"/>
</dbReference>
<dbReference type="PANTHER" id="PTHR43883:SF1">
    <property type="entry name" value="GLUCONOKINASE"/>
    <property type="match status" value="1"/>
</dbReference>
<gene>
    <name evidence="2" type="ORF">DPBNPPHM_02802</name>
</gene>
<accession>A0A5S9QUP6</accession>
<dbReference type="InterPro" id="IPR052732">
    <property type="entry name" value="Cell-binding_unc_protein"/>
</dbReference>
<dbReference type="InterPro" id="IPR002575">
    <property type="entry name" value="Aminoglycoside_PTrfase"/>
</dbReference>
<dbReference type="SUPFAM" id="SSF56112">
    <property type="entry name" value="Protein kinase-like (PK-like)"/>
    <property type="match status" value="1"/>
</dbReference>
<protein>
    <recommendedName>
        <fullName evidence="1">Aminoglycoside phosphotransferase domain-containing protein</fullName>
    </recommendedName>
</protein>
<dbReference type="SUPFAM" id="SSF52540">
    <property type="entry name" value="P-loop containing nucleoside triphosphate hydrolases"/>
    <property type="match status" value="1"/>
</dbReference>
<dbReference type="OrthoDB" id="9810277at2"/>
<dbReference type="Proteomes" id="UP000434580">
    <property type="component" value="Unassembled WGS sequence"/>
</dbReference>
<reference evidence="2 3" key="1">
    <citation type="submission" date="2019-11" db="EMBL/GenBank/DDBJ databases">
        <authorList>
            <person name="Holert J."/>
        </authorList>
    </citation>
    <scope>NUCLEOTIDE SEQUENCE [LARGE SCALE GENOMIC DNA]</scope>
    <source>
        <strain evidence="2">BC5_2</strain>
    </source>
</reference>
<name>A0A5S9QUP6_9GAMM</name>
<dbReference type="Pfam" id="PF13671">
    <property type="entry name" value="AAA_33"/>
    <property type="match status" value="1"/>
</dbReference>
<dbReference type="AlphaFoldDB" id="A0A5S9QUP6"/>
<dbReference type="EMBL" id="CACSII010000022">
    <property type="protein sequence ID" value="CAA0122094.1"/>
    <property type="molecule type" value="Genomic_DNA"/>
</dbReference>